<dbReference type="Proteomes" id="UP000799755">
    <property type="component" value="Unassembled WGS sequence"/>
</dbReference>
<accession>A0ACB6QP14</accession>
<comment type="caution">
    <text evidence="1">The sequence shown here is derived from an EMBL/GenBank/DDBJ whole genome shotgun (WGS) entry which is preliminary data.</text>
</comment>
<evidence type="ECO:0000313" key="1">
    <source>
        <dbReference type="EMBL" id="KAF2468769.1"/>
    </source>
</evidence>
<evidence type="ECO:0000313" key="2">
    <source>
        <dbReference type="Proteomes" id="UP000799755"/>
    </source>
</evidence>
<sequence>MACKIILVTRANRGIHTRRLSFLSLSERAGVKKSGISFAIVQALSIRFPQHTYLLGVRPVPSGEEAISSLQSLSLTSTFATIEINITDDTSVTSTASQVSERFGHLDVLVNNAAIKPDAPDFRIFFNQILDTNVTSVVQVTQAFLSALHASPSKKPQVIKISSARGSIHQQTNNALPPTASIPYLVSKTAFNVTMLEMGKLEPGVLLQAVRPGHCRTAFNGFRGTKDPADGASVVVELVEDEWGRWGVGFWEVKGEWGVERVPW</sequence>
<organism evidence="1 2">
    <name type="scientific">Lindgomyces ingoldianus</name>
    <dbReference type="NCBI Taxonomy" id="673940"/>
    <lineage>
        <taxon>Eukaryota</taxon>
        <taxon>Fungi</taxon>
        <taxon>Dikarya</taxon>
        <taxon>Ascomycota</taxon>
        <taxon>Pezizomycotina</taxon>
        <taxon>Dothideomycetes</taxon>
        <taxon>Pleosporomycetidae</taxon>
        <taxon>Pleosporales</taxon>
        <taxon>Lindgomycetaceae</taxon>
        <taxon>Lindgomyces</taxon>
    </lineage>
</organism>
<name>A0ACB6QP14_9PLEO</name>
<gene>
    <name evidence="1" type="ORF">BDR25DRAFT_372616</name>
</gene>
<reference evidence="1" key="1">
    <citation type="journal article" date="2020" name="Stud. Mycol.">
        <title>101 Dothideomycetes genomes: a test case for predicting lifestyles and emergence of pathogens.</title>
        <authorList>
            <person name="Haridas S."/>
            <person name="Albert R."/>
            <person name="Binder M."/>
            <person name="Bloem J."/>
            <person name="Labutti K."/>
            <person name="Salamov A."/>
            <person name="Andreopoulos B."/>
            <person name="Baker S."/>
            <person name="Barry K."/>
            <person name="Bills G."/>
            <person name="Bluhm B."/>
            <person name="Cannon C."/>
            <person name="Castanera R."/>
            <person name="Culley D."/>
            <person name="Daum C."/>
            <person name="Ezra D."/>
            <person name="Gonzalez J."/>
            <person name="Henrissat B."/>
            <person name="Kuo A."/>
            <person name="Liang C."/>
            <person name="Lipzen A."/>
            <person name="Lutzoni F."/>
            <person name="Magnuson J."/>
            <person name="Mondo S."/>
            <person name="Nolan M."/>
            <person name="Ohm R."/>
            <person name="Pangilinan J."/>
            <person name="Park H.-J."/>
            <person name="Ramirez L."/>
            <person name="Alfaro M."/>
            <person name="Sun H."/>
            <person name="Tritt A."/>
            <person name="Yoshinaga Y."/>
            <person name="Zwiers L.-H."/>
            <person name="Turgeon B."/>
            <person name="Goodwin S."/>
            <person name="Spatafora J."/>
            <person name="Crous P."/>
            <person name="Grigoriev I."/>
        </authorList>
    </citation>
    <scope>NUCLEOTIDE SEQUENCE</scope>
    <source>
        <strain evidence="1">ATCC 200398</strain>
    </source>
</reference>
<proteinExistence type="predicted"/>
<protein>
    <submittedName>
        <fullName evidence="1">NAD(P)-binding protein</fullName>
    </submittedName>
</protein>
<dbReference type="EMBL" id="MU003514">
    <property type="protein sequence ID" value="KAF2468769.1"/>
    <property type="molecule type" value="Genomic_DNA"/>
</dbReference>
<keyword evidence="2" id="KW-1185">Reference proteome</keyword>